<organism evidence="1 2">
    <name type="scientific">Mycena pura</name>
    <dbReference type="NCBI Taxonomy" id="153505"/>
    <lineage>
        <taxon>Eukaryota</taxon>
        <taxon>Fungi</taxon>
        <taxon>Dikarya</taxon>
        <taxon>Basidiomycota</taxon>
        <taxon>Agaricomycotina</taxon>
        <taxon>Agaricomycetes</taxon>
        <taxon>Agaricomycetidae</taxon>
        <taxon>Agaricales</taxon>
        <taxon>Marasmiineae</taxon>
        <taxon>Mycenaceae</taxon>
        <taxon>Mycena</taxon>
    </lineage>
</organism>
<evidence type="ECO:0000313" key="2">
    <source>
        <dbReference type="Proteomes" id="UP001219525"/>
    </source>
</evidence>
<dbReference type="AlphaFoldDB" id="A0AAD6Y2H0"/>
<accession>A0AAD6Y2H0</accession>
<comment type="caution">
    <text evidence="1">The sequence shown here is derived from an EMBL/GenBank/DDBJ whole genome shotgun (WGS) entry which is preliminary data.</text>
</comment>
<evidence type="ECO:0000313" key="1">
    <source>
        <dbReference type="EMBL" id="KAJ7195972.1"/>
    </source>
</evidence>
<dbReference type="EMBL" id="JARJCW010000087">
    <property type="protein sequence ID" value="KAJ7195972.1"/>
    <property type="molecule type" value="Genomic_DNA"/>
</dbReference>
<reference evidence="1" key="1">
    <citation type="submission" date="2023-03" db="EMBL/GenBank/DDBJ databases">
        <title>Massive genome expansion in bonnet fungi (Mycena s.s.) driven by repeated elements and novel gene families across ecological guilds.</title>
        <authorList>
            <consortium name="Lawrence Berkeley National Laboratory"/>
            <person name="Harder C.B."/>
            <person name="Miyauchi S."/>
            <person name="Viragh M."/>
            <person name="Kuo A."/>
            <person name="Thoen E."/>
            <person name="Andreopoulos B."/>
            <person name="Lu D."/>
            <person name="Skrede I."/>
            <person name="Drula E."/>
            <person name="Henrissat B."/>
            <person name="Morin E."/>
            <person name="Kohler A."/>
            <person name="Barry K."/>
            <person name="LaButti K."/>
            <person name="Morin E."/>
            <person name="Salamov A."/>
            <person name="Lipzen A."/>
            <person name="Mereny Z."/>
            <person name="Hegedus B."/>
            <person name="Baldrian P."/>
            <person name="Stursova M."/>
            <person name="Weitz H."/>
            <person name="Taylor A."/>
            <person name="Grigoriev I.V."/>
            <person name="Nagy L.G."/>
            <person name="Martin F."/>
            <person name="Kauserud H."/>
        </authorList>
    </citation>
    <scope>NUCLEOTIDE SEQUENCE</scope>
    <source>
        <strain evidence="1">9144</strain>
    </source>
</reference>
<keyword evidence="2" id="KW-1185">Reference proteome</keyword>
<proteinExistence type="predicted"/>
<protein>
    <submittedName>
        <fullName evidence="1">Uncharacterized protein</fullName>
    </submittedName>
</protein>
<sequence length="147" mass="15503">MSSFNAVEFFAIADGRRVATHTPGNNFPFHHCHYTTSLKSLDNTDVSAALRVYSGAGDAPLADNSVVFVVAKASSQAGKPVELDAILQDNIPELAAFLYGVGHIPTGQSAQVPGDVKTFTVSLVDYVSGSSTVCFFCNKMLGQRSGS</sequence>
<gene>
    <name evidence="1" type="ORF">GGX14DRAFT_575288</name>
</gene>
<name>A0AAD6Y2H0_9AGAR</name>
<dbReference type="Proteomes" id="UP001219525">
    <property type="component" value="Unassembled WGS sequence"/>
</dbReference>